<feature type="transmembrane region" description="Helical" evidence="1">
    <location>
        <begin position="537"/>
        <end position="556"/>
    </location>
</feature>
<protein>
    <recommendedName>
        <fullName evidence="4">Integral membrane protein</fullName>
    </recommendedName>
</protein>
<sequence length="672" mass="70258">MLKKAAVALGIVLILQSFFALCLVSALQLLVLRNTPFGVTGASPVVNAVASKVSLDTRSYADESAVMEAIGQSKLYGAYLPGQASDTLIVVPAKSFFGRVELEAAFEDAAKKLDRPLTVKAVKPLPKYDRLGGVSGLLLIPLLIGGYLAAVLLLKATRTAAAPWHVAMLVGYSTVGALLTDLIAGPGIGAYSNSHFWPLLPCFILIAASVSLAAAAFQRLLGPAGTLAVAILFIIVGGSAAGGVGVTLLPDYWQHLGAVFPPQHAIALVRNVIYFNGNNITTPLIVLGLYALAGGIVIGYLGRWRPVKRVGAAAPADAPDTPDTPDAVDVPAARAAGPKPAVRVLVALAIAAVMQCLFTVNYMSSAHEPVATDMPFGTVGRSPLLAATQRNLSLKVTQYPSEQAAKDAIDRAEIYGALIPGQTSNTLLVVPTQSDVAPLDLAANFEIAAKKLGQPLSVQQYAPHPLAKKDPFGLVVSLMLVPLLVGGYMASTMLRTVTGSATGRRRLTALLGFSVLAGLAVNLVVGPWLQGYPLEKFWIVWPILSLIVAVVALVAAVLQKLLGAAGTLVTVIVVMLFGNPSSGGANGVPYLPTFWTDIGPFLPPRNAYILLRNTIYFDGHGTTQALVVLLVYLAVPAIALALLDRFRTPEIPVTRETEAEATALTVPVGGLP</sequence>
<feature type="transmembrane region" description="Helical" evidence="1">
    <location>
        <begin position="196"/>
        <end position="217"/>
    </location>
</feature>
<feature type="transmembrane region" description="Helical" evidence="1">
    <location>
        <begin position="134"/>
        <end position="154"/>
    </location>
</feature>
<feature type="transmembrane region" description="Helical" evidence="1">
    <location>
        <begin position="280"/>
        <end position="301"/>
    </location>
</feature>
<keyword evidence="3" id="KW-1185">Reference proteome</keyword>
<organism evidence="2 3">
    <name type="scientific">Streptomyces virginiae</name>
    <name type="common">Streptomyces cinnamonensis</name>
    <dbReference type="NCBI Taxonomy" id="1961"/>
    <lineage>
        <taxon>Bacteria</taxon>
        <taxon>Bacillati</taxon>
        <taxon>Actinomycetota</taxon>
        <taxon>Actinomycetes</taxon>
        <taxon>Kitasatosporales</taxon>
        <taxon>Streptomycetaceae</taxon>
        <taxon>Streptomyces</taxon>
    </lineage>
</organism>
<feature type="transmembrane region" description="Helical" evidence="1">
    <location>
        <begin position="224"/>
        <end position="249"/>
    </location>
</feature>
<gene>
    <name evidence="2" type="ORF">OG517_40185</name>
</gene>
<feature type="transmembrane region" description="Helical" evidence="1">
    <location>
        <begin position="506"/>
        <end position="525"/>
    </location>
</feature>
<feature type="transmembrane region" description="Helical" evidence="1">
    <location>
        <begin position="561"/>
        <end position="578"/>
    </location>
</feature>
<keyword evidence="1" id="KW-1133">Transmembrane helix</keyword>
<evidence type="ECO:0000313" key="3">
    <source>
        <dbReference type="Proteomes" id="UP001432039"/>
    </source>
</evidence>
<feature type="transmembrane region" description="Helical" evidence="1">
    <location>
        <begin position="344"/>
        <end position="364"/>
    </location>
</feature>
<evidence type="ECO:0000313" key="2">
    <source>
        <dbReference type="EMBL" id="WUQ17127.1"/>
    </source>
</evidence>
<keyword evidence="1" id="KW-0472">Membrane</keyword>
<proteinExistence type="predicted"/>
<feature type="transmembrane region" description="Helical" evidence="1">
    <location>
        <begin position="166"/>
        <end position="184"/>
    </location>
</feature>
<dbReference type="EMBL" id="CP108090">
    <property type="protein sequence ID" value="WUQ17127.1"/>
    <property type="molecule type" value="Genomic_DNA"/>
</dbReference>
<feature type="transmembrane region" description="Helical" evidence="1">
    <location>
        <begin position="625"/>
        <end position="643"/>
    </location>
</feature>
<feature type="transmembrane region" description="Helical" evidence="1">
    <location>
        <begin position="472"/>
        <end position="494"/>
    </location>
</feature>
<evidence type="ECO:0008006" key="4">
    <source>
        <dbReference type="Google" id="ProtNLM"/>
    </source>
</evidence>
<accession>A0ABZ1TQ58</accession>
<evidence type="ECO:0000256" key="1">
    <source>
        <dbReference type="SAM" id="Phobius"/>
    </source>
</evidence>
<dbReference type="RefSeq" id="WP_328965356.1">
    <property type="nucleotide sequence ID" value="NZ_CP108090.1"/>
</dbReference>
<dbReference type="Proteomes" id="UP001432039">
    <property type="component" value="Chromosome"/>
</dbReference>
<keyword evidence="1" id="KW-0812">Transmembrane</keyword>
<name>A0ABZ1TQ58_STRVG</name>
<reference evidence="2" key="1">
    <citation type="submission" date="2022-10" db="EMBL/GenBank/DDBJ databases">
        <title>The complete genomes of actinobacterial strains from the NBC collection.</title>
        <authorList>
            <person name="Joergensen T.S."/>
            <person name="Alvarez Arevalo M."/>
            <person name="Sterndorff E.B."/>
            <person name="Faurdal D."/>
            <person name="Vuksanovic O."/>
            <person name="Mourched A.-S."/>
            <person name="Charusanti P."/>
            <person name="Shaw S."/>
            <person name="Blin K."/>
            <person name="Weber T."/>
        </authorList>
    </citation>
    <scope>NUCLEOTIDE SEQUENCE</scope>
    <source>
        <strain evidence="2">NBC_00248</strain>
    </source>
</reference>